<evidence type="ECO:0000256" key="6">
    <source>
        <dbReference type="ARBA" id="ARBA00030025"/>
    </source>
</evidence>
<dbReference type="AlphaFoldDB" id="A0A3S9XER3"/>
<gene>
    <name evidence="8" type="primary">earP</name>
    <name evidence="8" type="ORF">DM558_08900</name>
</gene>
<evidence type="ECO:0000256" key="5">
    <source>
        <dbReference type="ARBA" id="ARBA00024416"/>
    </source>
</evidence>
<evidence type="ECO:0000313" key="8">
    <source>
        <dbReference type="EMBL" id="AZS50891.1"/>
    </source>
</evidence>
<evidence type="ECO:0000256" key="3">
    <source>
        <dbReference type="ARBA" id="ARBA00024303"/>
    </source>
</evidence>
<comment type="catalytic activity">
    <reaction evidence="7">
        <text>dTDP-beta-L-rhamnose + L-arginyl-[protein] = N(omega)-(alpha-L-rhamnosyl)-L-arginyl-[protein] + dTDP + H(+)</text>
        <dbReference type="Rhea" id="RHEA:66692"/>
        <dbReference type="Rhea" id="RHEA-COMP:10532"/>
        <dbReference type="Rhea" id="RHEA-COMP:17096"/>
        <dbReference type="ChEBI" id="CHEBI:15378"/>
        <dbReference type="ChEBI" id="CHEBI:29965"/>
        <dbReference type="ChEBI" id="CHEBI:57510"/>
        <dbReference type="ChEBI" id="CHEBI:58369"/>
        <dbReference type="ChEBI" id="CHEBI:167445"/>
    </reaction>
    <physiologicalReaction direction="left-to-right" evidence="7">
        <dbReference type="Rhea" id="RHEA:66693"/>
    </physiologicalReaction>
</comment>
<keyword evidence="8" id="KW-0648">Protein biosynthesis</keyword>
<reference evidence="9" key="1">
    <citation type="submission" date="2018-06" db="EMBL/GenBank/DDBJ databases">
        <title>Complete genome of Pseudomonas insecticola strain QZS01.</title>
        <authorList>
            <person name="Wang J."/>
            <person name="Su Q."/>
        </authorList>
    </citation>
    <scope>NUCLEOTIDE SEQUENCE [LARGE SCALE GENOMIC DNA]</scope>
    <source>
        <strain evidence="9">QZS01</strain>
    </source>
</reference>
<comment type="function">
    <text evidence="3">Protein-arginine rhamnosyltransferase that catalyzes the transfer of a single rhamnose to elongation factor P (EF-P) on 'Lys-32', a modification required for EF-P-dependent rescue of polyproline stalled ribosomes.</text>
</comment>
<dbReference type="GO" id="GO:0106361">
    <property type="term" value="F:protein-arginine rhamnosyltransferase activity"/>
    <property type="evidence" value="ECO:0007669"/>
    <property type="project" value="InterPro"/>
</dbReference>
<dbReference type="PIRSF" id="PIRSF015557">
    <property type="entry name" value="UCP015557"/>
    <property type="match status" value="1"/>
</dbReference>
<dbReference type="Pfam" id="PF10093">
    <property type="entry name" value="EarP"/>
    <property type="match status" value="1"/>
</dbReference>
<organism evidence="8 9">
    <name type="scientific">Entomomonas moraniae</name>
    <dbReference type="NCBI Taxonomy" id="2213226"/>
    <lineage>
        <taxon>Bacteria</taxon>
        <taxon>Pseudomonadati</taxon>
        <taxon>Pseudomonadota</taxon>
        <taxon>Gammaproteobacteria</taxon>
        <taxon>Pseudomonadales</taxon>
        <taxon>Pseudomonadaceae</taxon>
        <taxon>Entomomonas</taxon>
    </lineage>
</organism>
<accession>A0A3S9XER3</accession>
<keyword evidence="8" id="KW-0251">Elongation factor</keyword>
<evidence type="ECO:0000256" key="7">
    <source>
        <dbReference type="ARBA" id="ARBA00048472"/>
    </source>
</evidence>
<evidence type="ECO:0000256" key="2">
    <source>
        <dbReference type="ARBA" id="ARBA00022679"/>
    </source>
</evidence>
<dbReference type="InterPro" id="IPR016633">
    <property type="entry name" value="EarP"/>
</dbReference>
<sequence>MVKFPPHTQWDVFCKVIDNYGDIGVCWRLARQLANEQQQYVRLWVDDLKAFKEICPHVNTNLNKQLVENIFIYHWQAHWQPVSPADIVIESFACNLPDDYIQAMSQANKTILWVNLEYLTYERWSVDFHAIPSLQSLNLKKYFFFPGLPETGGLIREHAIIEQAITFQNDPIAQQQFLSQLHVTKKPNSFLLFIFSYANQAIGEWLDTLKHGEHAYQLLIPQTPLLKNLADYLHIDVNTLIPDYTVQLKNLTLQIIPFITQVDFDKLLWCTDYNIIRGEDSFIRAQYAGKPMLWHIYPQREKTHLMKLEAFLEHYLDGLPSSVQLIIKNWWFAWNNQENLAESWLAYCEQISIIKEQAKKWTEKQKTVTDLITKLAKLYKN</sequence>
<evidence type="ECO:0000256" key="1">
    <source>
        <dbReference type="ARBA" id="ARBA00022676"/>
    </source>
</evidence>
<dbReference type="KEGG" id="emo:DM558_08900"/>
<name>A0A3S9XER3_9GAMM</name>
<proteinExistence type="inferred from homology"/>
<protein>
    <recommendedName>
        <fullName evidence="5">Protein-arginine rhamnosyltransferase</fullName>
    </recommendedName>
    <alternativeName>
        <fullName evidence="6">EF-P arginine rhamnosyltransferase</fullName>
    </alternativeName>
</protein>
<dbReference type="GO" id="GO:0003746">
    <property type="term" value="F:translation elongation factor activity"/>
    <property type="evidence" value="ECO:0007669"/>
    <property type="project" value="UniProtKB-KW"/>
</dbReference>
<keyword evidence="2 8" id="KW-0808">Transferase</keyword>
<dbReference type="NCBIfam" id="TIGR03837">
    <property type="entry name" value="efp_Arg_rhamno"/>
    <property type="match status" value="1"/>
</dbReference>
<comment type="similarity">
    <text evidence="4">Belongs to the glycosyltransferase 104 family.</text>
</comment>
<evidence type="ECO:0000313" key="9">
    <source>
        <dbReference type="Proteomes" id="UP000273143"/>
    </source>
</evidence>
<keyword evidence="9" id="KW-1185">Reference proteome</keyword>
<dbReference type="Proteomes" id="UP000273143">
    <property type="component" value="Chromosome"/>
</dbReference>
<dbReference type="RefSeq" id="WP_127163550.1">
    <property type="nucleotide sequence ID" value="NZ_CP029822.1"/>
</dbReference>
<dbReference type="EMBL" id="CP029822">
    <property type="protein sequence ID" value="AZS50891.1"/>
    <property type="molecule type" value="Genomic_DNA"/>
</dbReference>
<keyword evidence="1" id="KW-0328">Glycosyltransferase</keyword>
<evidence type="ECO:0000256" key="4">
    <source>
        <dbReference type="ARBA" id="ARBA00024346"/>
    </source>
</evidence>